<dbReference type="AlphaFoldDB" id="A0A848ED74"/>
<evidence type="ECO:0000259" key="4">
    <source>
        <dbReference type="PROSITE" id="PS51077"/>
    </source>
</evidence>
<reference evidence="6 7" key="1">
    <citation type="submission" date="2020-03" db="EMBL/GenBank/DDBJ databases">
        <authorList>
            <person name="Sun Q."/>
        </authorList>
    </citation>
    <scope>NUCLEOTIDE SEQUENCE [LARGE SCALE GENOMIC DNA]</scope>
    <source>
        <strain evidence="6 7">JC162</strain>
    </source>
</reference>
<dbReference type="Pfam" id="PF09339">
    <property type="entry name" value="HTH_IclR"/>
    <property type="match status" value="1"/>
</dbReference>
<keyword evidence="2" id="KW-0238">DNA-binding</keyword>
<evidence type="ECO:0000256" key="2">
    <source>
        <dbReference type="ARBA" id="ARBA00023125"/>
    </source>
</evidence>
<protein>
    <submittedName>
        <fullName evidence="6">IclR family transcriptional regulator</fullName>
    </submittedName>
</protein>
<dbReference type="Gene3D" id="1.10.10.10">
    <property type="entry name" value="Winged helix-like DNA-binding domain superfamily/Winged helix DNA-binding domain"/>
    <property type="match status" value="1"/>
</dbReference>
<dbReference type="GO" id="GO:0003677">
    <property type="term" value="F:DNA binding"/>
    <property type="evidence" value="ECO:0007669"/>
    <property type="project" value="UniProtKB-KW"/>
</dbReference>
<accession>A0A848ED74</accession>
<dbReference type="RefSeq" id="WP_170053613.1">
    <property type="nucleotide sequence ID" value="NZ_JABBKX010000002.1"/>
</dbReference>
<dbReference type="SUPFAM" id="SSF55781">
    <property type="entry name" value="GAF domain-like"/>
    <property type="match status" value="1"/>
</dbReference>
<dbReference type="PROSITE" id="PS51078">
    <property type="entry name" value="ICLR_ED"/>
    <property type="match status" value="1"/>
</dbReference>
<dbReference type="Pfam" id="PF01614">
    <property type="entry name" value="IclR_C"/>
    <property type="match status" value="1"/>
</dbReference>
<dbReference type="InterPro" id="IPR036388">
    <property type="entry name" value="WH-like_DNA-bd_sf"/>
</dbReference>
<evidence type="ECO:0000259" key="5">
    <source>
        <dbReference type="PROSITE" id="PS51078"/>
    </source>
</evidence>
<name>A0A848ED74_9PROT</name>
<evidence type="ECO:0000256" key="1">
    <source>
        <dbReference type="ARBA" id="ARBA00023015"/>
    </source>
</evidence>
<organism evidence="6 7">
    <name type="scientific">Neoroseomonas marina</name>
    <dbReference type="NCBI Taxonomy" id="1232220"/>
    <lineage>
        <taxon>Bacteria</taxon>
        <taxon>Pseudomonadati</taxon>
        <taxon>Pseudomonadota</taxon>
        <taxon>Alphaproteobacteria</taxon>
        <taxon>Acetobacterales</taxon>
        <taxon>Acetobacteraceae</taxon>
        <taxon>Neoroseomonas</taxon>
    </lineage>
</organism>
<keyword evidence="3" id="KW-0804">Transcription</keyword>
<evidence type="ECO:0000313" key="7">
    <source>
        <dbReference type="Proteomes" id="UP000548582"/>
    </source>
</evidence>
<proteinExistence type="predicted"/>
<comment type="caution">
    <text evidence="6">The sequence shown here is derived from an EMBL/GenBank/DDBJ whole genome shotgun (WGS) entry which is preliminary data.</text>
</comment>
<sequence>MTILASAAAVLRCFSATRSSITVTEAASLLALPKSNTSRLLRAMRDAGLLETIGESKRYRPGALLLGLGQSFRSASSLVNRADAVVARLVAAIGHTGYVSIRDGNAVSGVTYHPGSNALHVATPVGRPLPAHSCATGRSLLARMTDDQVRALFEGPWTPVSRTAPQDIAELLDRLRKVRGLGYAESHDEANRGVGAIACAVGAPETGETVSLCIAYPISTVTAAERKDIIGRLLAGARDVAALVGDPVWAGQATTLAPAA</sequence>
<dbReference type="GO" id="GO:0045892">
    <property type="term" value="P:negative regulation of DNA-templated transcription"/>
    <property type="evidence" value="ECO:0007669"/>
    <property type="project" value="TreeGrafter"/>
</dbReference>
<evidence type="ECO:0000256" key="3">
    <source>
        <dbReference type="ARBA" id="ARBA00023163"/>
    </source>
</evidence>
<dbReference type="SMART" id="SM00346">
    <property type="entry name" value="HTH_ICLR"/>
    <property type="match status" value="1"/>
</dbReference>
<dbReference type="PANTHER" id="PTHR30136">
    <property type="entry name" value="HELIX-TURN-HELIX TRANSCRIPTIONAL REGULATOR, ICLR FAMILY"/>
    <property type="match status" value="1"/>
</dbReference>
<feature type="domain" description="IclR-ED" evidence="5">
    <location>
        <begin position="64"/>
        <end position="246"/>
    </location>
</feature>
<dbReference type="EMBL" id="JABBKX010000002">
    <property type="protein sequence ID" value="NMJ41413.1"/>
    <property type="molecule type" value="Genomic_DNA"/>
</dbReference>
<dbReference type="InterPro" id="IPR014757">
    <property type="entry name" value="Tscrpt_reg_IclR_C"/>
</dbReference>
<evidence type="ECO:0000313" key="6">
    <source>
        <dbReference type="EMBL" id="NMJ41413.1"/>
    </source>
</evidence>
<dbReference type="InterPro" id="IPR005471">
    <property type="entry name" value="Tscrpt_reg_IclR_N"/>
</dbReference>
<dbReference type="Proteomes" id="UP000548582">
    <property type="component" value="Unassembled WGS sequence"/>
</dbReference>
<dbReference type="SUPFAM" id="SSF46785">
    <property type="entry name" value="Winged helix' DNA-binding domain"/>
    <property type="match status" value="1"/>
</dbReference>
<dbReference type="Gene3D" id="3.30.450.40">
    <property type="match status" value="1"/>
</dbReference>
<gene>
    <name evidence="6" type="ORF">GWK16_09195</name>
</gene>
<feature type="domain" description="HTH iclR-type" evidence="4">
    <location>
        <begin position="1"/>
        <end position="63"/>
    </location>
</feature>
<dbReference type="InterPro" id="IPR050707">
    <property type="entry name" value="HTH_MetabolicPath_Reg"/>
</dbReference>
<dbReference type="GO" id="GO:0003700">
    <property type="term" value="F:DNA-binding transcription factor activity"/>
    <property type="evidence" value="ECO:0007669"/>
    <property type="project" value="TreeGrafter"/>
</dbReference>
<keyword evidence="7" id="KW-1185">Reference proteome</keyword>
<dbReference type="PROSITE" id="PS51077">
    <property type="entry name" value="HTH_ICLR"/>
    <property type="match status" value="1"/>
</dbReference>
<dbReference type="InterPro" id="IPR036390">
    <property type="entry name" value="WH_DNA-bd_sf"/>
</dbReference>
<dbReference type="InterPro" id="IPR029016">
    <property type="entry name" value="GAF-like_dom_sf"/>
</dbReference>
<keyword evidence="1" id="KW-0805">Transcription regulation</keyword>
<dbReference type="PANTHER" id="PTHR30136:SF35">
    <property type="entry name" value="HTH-TYPE TRANSCRIPTIONAL REGULATOR RV1719"/>
    <property type="match status" value="1"/>
</dbReference>